<name>A0A0A9GST8_ARUDO</name>
<protein>
    <submittedName>
        <fullName evidence="1">Uncharacterized protein</fullName>
    </submittedName>
</protein>
<dbReference type="AlphaFoldDB" id="A0A0A9GST8"/>
<accession>A0A0A9GST8</accession>
<reference evidence="1" key="2">
    <citation type="journal article" date="2015" name="Data Brief">
        <title>Shoot transcriptome of the giant reed, Arundo donax.</title>
        <authorList>
            <person name="Barrero R.A."/>
            <person name="Guerrero F.D."/>
            <person name="Moolhuijzen P."/>
            <person name="Goolsby J.A."/>
            <person name="Tidwell J."/>
            <person name="Bellgard S.E."/>
            <person name="Bellgard M.I."/>
        </authorList>
    </citation>
    <scope>NUCLEOTIDE SEQUENCE</scope>
    <source>
        <tissue evidence="1">Shoot tissue taken approximately 20 cm above the soil surface</tissue>
    </source>
</reference>
<reference evidence="1" key="1">
    <citation type="submission" date="2014-09" db="EMBL/GenBank/DDBJ databases">
        <authorList>
            <person name="Magalhaes I.L.F."/>
            <person name="Oliveira U."/>
            <person name="Santos F.R."/>
            <person name="Vidigal T.H.D.A."/>
            <person name="Brescovit A.D."/>
            <person name="Santos A.J."/>
        </authorList>
    </citation>
    <scope>NUCLEOTIDE SEQUENCE</scope>
    <source>
        <tissue evidence="1">Shoot tissue taken approximately 20 cm above the soil surface</tissue>
    </source>
</reference>
<evidence type="ECO:0000313" key="1">
    <source>
        <dbReference type="EMBL" id="JAE27612.1"/>
    </source>
</evidence>
<dbReference type="EMBL" id="GBRH01170284">
    <property type="protein sequence ID" value="JAE27612.1"/>
    <property type="molecule type" value="Transcribed_RNA"/>
</dbReference>
<sequence length="16" mass="1805">MSSPLNKAVRTVHHVE</sequence>
<proteinExistence type="predicted"/>
<organism evidence="1">
    <name type="scientific">Arundo donax</name>
    <name type="common">Giant reed</name>
    <name type="synonym">Donax arundinaceus</name>
    <dbReference type="NCBI Taxonomy" id="35708"/>
    <lineage>
        <taxon>Eukaryota</taxon>
        <taxon>Viridiplantae</taxon>
        <taxon>Streptophyta</taxon>
        <taxon>Embryophyta</taxon>
        <taxon>Tracheophyta</taxon>
        <taxon>Spermatophyta</taxon>
        <taxon>Magnoliopsida</taxon>
        <taxon>Liliopsida</taxon>
        <taxon>Poales</taxon>
        <taxon>Poaceae</taxon>
        <taxon>PACMAD clade</taxon>
        <taxon>Arundinoideae</taxon>
        <taxon>Arundineae</taxon>
        <taxon>Arundo</taxon>
    </lineage>
</organism>